<evidence type="ECO:0000256" key="9">
    <source>
        <dbReference type="ARBA" id="ARBA00066165"/>
    </source>
</evidence>
<comment type="caution">
    <text evidence="13">The sequence shown here is derived from an EMBL/GenBank/DDBJ whole genome shotgun (WGS) entry which is preliminary data.</text>
</comment>
<feature type="domain" description="PpiC" evidence="12">
    <location>
        <begin position="1"/>
        <end position="115"/>
    </location>
</feature>
<evidence type="ECO:0000256" key="11">
    <source>
        <dbReference type="RuleBase" id="RU363014"/>
    </source>
</evidence>
<evidence type="ECO:0000259" key="12">
    <source>
        <dbReference type="PROSITE" id="PS50198"/>
    </source>
</evidence>
<keyword evidence="5 10" id="KW-0697">Rotamase</keyword>
<accession>A0A9W7E1E7</accession>
<keyword evidence="4" id="KW-1048">Host nucleus</keyword>
<evidence type="ECO:0000256" key="7">
    <source>
        <dbReference type="ARBA" id="ARBA00023235"/>
    </source>
</evidence>
<dbReference type="GO" id="GO:0005829">
    <property type="term" value="C:cytosol"/>
    <property type="evidence" value="ECO:0007669"/>
    <property type="project" value="TreeGrafter"/>
</dbReference>
<dbReference type="AlphaFoldDB" id="A0A9W7E1E7"/>
<dbReference type="EC" id="5.2.1.8" evidence="11"/>
<dbReference type="GO" id="GO:0042025">
    <property type="term" value="C:host cell nucleus"/>
    <property type="evidence" value="ECO:0007669"/>
    <property type="project" value="UniProtKB-SubCell"/>
</dbReference>
<dbReference type="PANTHER" id="PTHR10657">
    <property type="entry name" value="PEPTIDYL-PROLYL CIS-TRANS ISOMERASE"/>
    <property type="match status" value="1"/>
</dbReference>
<dbReference type="GO" id="GO:0005634">
    <property type="term" value="C:nucleus"/>
    <property type="evidence" value="ECO:0007669"/>
    <property type="project" value="TreeGrafter"/>
</dbReference>
<keyword evidence="14" id="KW-1185">Reference proteome</keyword>
<evidence type="ECO:0000256" key="3">
    <source>
        <dbReference type="ARBA" id="ARBA00004192"/>
    </source>
</evidence>
<protein>
    <recommendedName>
        <fullName evidence="11">Peptidyl-prolyl cis-trans isomerase</fullName>
        <ecNumber evidence="11">5.2.1.8</ecNumber>
    </recommendedName>
</protein>
<dbReference type="PANTHER" id="PTHR10657:SF4">
    <property type="entry name" value="PEPTIDYL-PROLYL CIS-TRANS ISOMERASE-RELATED"/>
    <property type="match status" value="1"/>
</dbReference>
<evidence type="ECO:0000313" key="13">
    <source>
        <dbReference type="EMBL" id="GMH62732.1"/>
    </source>
</evidence>
<comment type="function">
    <text evidence="8">Peptidyl-prolyl cis/trans isomerase (PPIase) that acts as a key virulence factor by promoting host leukocyte transformation. Binds to and isomerizes specific phosphorylated Ser/Thr-Pro (pSer/Thr-Pro) motifs in a subset of proteins, resulting in conformational changes in the proteins. Promotes host leukocyte transformation by binding to phosphorylated host FBXW7, disrupting dimerization and promoting FBXW7 autoubiquitination and subsequent degradation. Degradation of host FBXW7, leads to stabilization of JUN, which promotes cell transformation.</text>
</comment>
<comment type="subunit">
    <text evidence="9">Interacts with host FBXW7; leading to FBXW7 autoubiquitination and subsequent degradation.</text>
</comment>
<dbReference type="Pfam" id="PF00639">
    <property type="entry name" value="Rotamase"/>
    <property type="match status" value="1"/>
</dbReference>
<organism evidence="13 14">
    <name type="scientific">Triparma strigata</name>
    <dbReference type="NCBI Taxonomy" id="1606541"/>
    <lineage>
        <taxon>Eukaryota</taxon>
        <taxon>Sar</taxon>
        <taxon>Stramenopiles</taxon>
        <taxon>Ochrophyta</taxon>
        <taxon>Bolidophyceae</taxon>
        <taxon>Parmales</taxon>
        <taxon>Triparmaceae</taxon>
        <taxon>Triparma</taxon>
    </lineage>
</organism>
<evidence type="ECO:0000313" key="14">
    <source>
        <dbReference type="Proteomes" id="UP001165085"/>
    </source>
</evidence>
<evidence type="ECO:0000256" key="2">
    <source>
        <dbReference type="ARBA" id="ARBA00004147"/>
    </source>
</evidence>
<dbReference type="InterPro" id="IPR046357">
    <property type="entry name" value="PPIase_dom_sf"/>
</dbReference>
<gene>
    <name evidence="13" type="ORF">TrST_g11303</name>
</gene>
<dbReference type="GO" id="GO:0030430">
    <property type="term" value="C:host cell cytoplasm"/>
    <property type="evidence" value="ECO:0007669"/>
    <property type="project" value="UniProtKB-SubCell"/>
</dbReference>
<comment type="subcellular location">
    <subcellularLocation>
        <location evidence="3">Host cytoplasm</location>
    </subcellularLocation>
    <subcellularLocation>
        <location evidence="2">Host nucleus</location>
    </subcellularLocation>
</comment>
<comment type="catalytic activity">
    <reaction evidence="1 11">
        <text>[protein]-peptidylproline (omega=180) = [protein]-peptidylproline (omega=0)</text>
        <dbReference type="Rhea" id="RHEA:16237"/>
        <dbReference type="Rhea" id="RHEA-COMP:10747"/>
        <dbReference type="Rhea" id="RHEA-COMP:10748"/>
        <dbReference type="ChEBI" id="CHEBI:83833"/>
        <dbReference type="ChEBI" id="CHEBI:83834"/>
        <dbReference type="EC" id="5.2.1.8"/>
    </reaction>
</comment>
<evidence type="ECO:0000256" key="5">
    <source>
        <dbReference type="ARBA" id="ARBA00023110"/>
    </source>
</evidence>
<evidence type="ECO:0000256" key="10">
    <source>
        <dbReference type="PROSITE-ProRule" id="PRU00278"/>
    </source>
</evidence>
<name>A0A9W7E1E7_9STRA</name>
<dbReference type="OrthoDB" id="2530521at2759"/>
<dbReference type="Proteomes" id="UP001165085">
    <property type="component" value="Unassembled WGS sequence"/>
</dbReference>
<reference evidence="14" key="1">
    <citation type="journal article" date="2023" name="Commun. Biol.">
        <title>Genome analysis of Parmales, the sister group of diatoms, reveals the evolutionary specialization of diatoms from phago-mixotrophs to photoautotrophs.</title>
        <authorList>
            <person name="Ban H."/>
            <person name="Sato S."/>
            <person name="Yoshikawa S."/>
            <person name="Yamada K."/>
            <person name="Nakamura Y."/>
            <person name="Ichinomiya M."/>
            <person name="Sato N."/>
            <person name="Blanc-Mathieu R."/>
            <person name="Endo H."/>
            <person name="Kuwata A."/>
            <person name="Ogata H."/>
        </authorList>
    </citation>
    <scope>NUCLEOTIDE SEQUENCE [LARGE SCALE GENOMIC DNA]</scope>
    <source>
        <strain evidence="14">NIES 3701</strain>
    </source>
</reference>
<dbReference type="FunFam" id="3.10.50.40:FF:000010">
    <property type="entry name" value="Peptidyl-prolyl cis-trans isomerase Pin1"/>
    <property type="match status" value="1"/>
</dbReference>
<dbReference type="InterPro" id="IPR051370">
    <property type="entry name" value="PPIase_Pin1"/>
</dbReference>
<proteinExistence type="predicted"/>
<dbReference type="InterPro" id="IPR000297">
    <property type="entry name" value="PPIase_PpiC"/>
</dbReference>
<sequence>MSVRCSHLLCKHTGSRNPISRRTSLQVTLSPDDALTEITQIQAYLLSHPSPPEFMSACAARSDCSSSSNGGDLGPFTRGQMQKPFEDASFALAVGEISKEIVSTDSGYHIIMRLA</sequence>
<dbReference type="PROSITE" id="PS50198">
    <property type="entry name" value="PPIC_PPIASE_2"/>
    <property type="match status" value="1"/>
</dbReference>
<keyword evidence="7 10" id="KW-0413">Isomerase</keyword>
<dbReference type="SUPFAM" id="SSF54534">
    <property type="entry name" value="FKBP-like"/>
    <property type="match status" value="1"/>
</dbReference>
<evidence type="ECO:0000256" key="6">
    <source>
        <dbReference type="ARBA" id="ARBA00023200"/>
    </source>
</evidence>
<dbReference type="Gene3D" id="3.10.50.40">
    <property type="match status" value="1"/>
</dbReference>
<dbReference type="GO" id="GO:0003755">
    <property type="term" value="F:peptidyl-prolyl cis-trans isomerase activity"/>
    <property type="evidence" value="ECO:0007669"/>
    <property type="project" value="UniProtKB-UniRule"/>
</dbReference>
<keyword evidence="6" id="KW-1035">Host cytoplasm</keyword>
<evidence type="ECO:0000256" key="4">
    <source>
        <dbReference type="ARBA" id="ARBA00022562"/>
    </source>
</evidence>
<dbReference type="EMBL" id="BRXY01000079">
    <property type="protein sequence ID" value="GMH62732.1"/>
    <property type="molecule type" value="Genomic_DNA"/>
</dbReference>
<evidence type="ECO:0000256" key="8">
    <source>
        <dbReference type="ARBA" id="ARBA00054022"/>
    </source>
</evidence>
<evidence type="ECO:0000256" key="1">
    <source>
        <dbReference type="ARBA" id="ARBA00000971"/>
    </source>
</evidence>